<dbReference type="EMBL" id="QGKX02000095">
    <property type="protein sequence ID" value="KAF3570503.1"/>
    <property type="molecule type" value="Genomic_DNA"/>
</dbReference>
<name>A0A8S9RCE7_BRACR</name>
<evidence type="ECO:0000256" key="1">
    <source>
        <dbReference type="SAM" id="MobiDB-lite"/>
    </source>
</evidence>
<keyword evidence="2" id="KW-0472">Membrane</keyword>
<evidence type="ECO:0000313" key="3">
    <source>
        <dbReference type="EMBL" id="KAF3570503.1"/>
    </source>
</evidence>
<keyword evidence="2" id="KW-0812">Transmembrane</keyword>
<feature type="transmembrane region" description="Helical" evidence="2">
    <location>
        <begin position="102"/>
        <end position="125"/>
    </location>
</feature>
<feature type="compositionally biased region" description="Acidic residues" evidence="1">
    <location>
        <begin position="269"/>
        <end position="286"/>
    </location>
</feature>
<reference evidence="3" key="1">
    <citation type="submission" date="2019-12" db="EMBL/GenBank/DDBJ databases">
        <title>Genome sequencing and annotation of Brassica cretica.</title>
        <authorList>
            <person name="Studholme D.J."/>
            <person name="Sarris P."/>
        </authorList>
    </citation>
    <scope>NUCLEOTIDE SEQUENCE</scope>
    <source>
        <strain evidence="3">PFS-109/04</strain>
        <tissue evidence="3">Leaf</tissue>
    </source>
</reference>
<comment type="caution">
    <text evidence="3">The sequence shown here is derived from an EMBL/GenBank/DDBJ whole genome shotgun (WGS) entry which is preliminary data.</text>
</comment>
<feature type="region of interest" description="Disordered" evidence="1">
    <location>
        <begin position="262"/>
        <end position="319"/>
    </location>
</feature>
<proteinExistence type="predicted"/>
<dbReference type="AlphaFoldDB" id="A0A8S9RCE7"/>
<dbReference type="Proteomes" id="UP000712600">
    <property type="component" value="Unassembled WGS sequence"/>
</dbReference>
<organism evidence="3 4">
    <name type="scientific">Brassica cretica</name>
    <name type="common">Mustard</name>
    <dbReference type="NCBI Taxonomy" id="69181"/>
    <lineage>
        <taxon>Eukaryota</taxon>
        <taxon>Viridiplantae</taxon>
        <taxon>Streptophyta</taxon>
        <taxon>Embryophyta</taxon>
        <taxon>Tracheophyta</taxon>
        <taxon>Spermatophyta</taxon>
        <taxon>Magnoliopsida</taxon>
        <taxon>eudicotyledons</taxon>
        <taxon>Gunneridae</taxon>
        <taxon>Pentapetalae</taxon>
        <taxon>rosids</taxon>
        <taxon>malvids</taxon>
        <taxon>Brassicales</taxon>
        <taxon>Brassicaceae</taxon>
        <taxon>Brassiceae</taxon>
        <taxon>Brassica</taxon>
    </lineage>
</organism>
<feature type="transmembrane region" description="Helical" evidence="2">
    <location>
        <begin position="41"/>
        <end position="63"/>
    </location>
</feature>
<accession>A0A8S9RCE7</accession>
<protein>
    <submittedName>
        <fullName evidence="3">Uncharacterized protein</fullName>
    </submittedName>
</protein>
<evidence type="ECO:0000256" key="2">
    <source>
        <dbReference type="SAM" id="Phobius"/>
    </source>
</evidence>
<sequence>MFYNTAFGDDAQGSVWSVGLLGIVGGSIRCCVHPSVVSSPWLLMVVSVALMLLAGLRAVQVLVQRSTCSRLLAYRSWFEGHRVSKPLAGQGAFEDCIEGLGAIFNGLCSFFLLHLCLCLMTVTVIRSRKELATPETSRKFSVSEATRDTIDPHKQNKDHNQRLWKKRNLFADAERNVLVLNHVRDLASHGEDKENDPVAKQYRPEDRNIKDREERHEKGNAEGLSHGVPELELRESADKRLELIRAASRERSSTVRGVELGVNERGQEADEEVEEVDAETVGDDVESVNGENPQAVDEEDDERADPPVGVAMSPPSIGDFLKTLEMDSIKTQAN</sequence>
<evidence type="ECO:0000313" key="4">
    <source>
        <dbReference type="Proteomes" id="UP000712600"/>
    </source>
</evidence>
<feature type="region of interest" description="Disordered" evidence="1">
    <location>
        <begin position="136"/>
        <end position="161"/>
    </location>
</feature>
<feature type="compositionally biased region" description="Basic and acidic residues" evidence="1">
    <location>
        <begin position="188"/>
        <end position="220"/>
    </location>
</feature>
<gene>
    <name evidence="3" type="ORF">F2Q69_00062922</name>
</gene>
<keyword evidence="2" id="KW-1133">Transmembrane helix</keyword>
<feature type="region of interest" description="Disordered" evidence="1">
    <location>
        <begin position="188"/>
        <end position="229"/>
    </location>
</feature>
<feature type="compositionally biased region" description="Basic and acidic residues" evidence="1">
    <location>
        <begin position="145"/>
        <end position="161"/>
    </location>
</feature>